<dbReference type="EnsemblMetazoa" id="Aqu2.1.37026_001">
    <property type="protein sequence ID" value="Aqu2.1.37026_001"/>
    <property type="gene ID" value="Aqu2.1.37026"/>
</dbReference>
<dbReference type="STRING" id="400682.A0A1X7VAH9"/>
<dbReference type="AlphaFoldDB" id="A0A1X7VAH9"/>
<accession>A0A1X7VAH9</accession>
<dbReference type="PANTHER" id="PTHR46289">
    <property type="entry name" value="52 KDA REPRESSOR OF THE INHIBITOR OF THE PROTEIN KINASE-LIKE PROTEIN-RELATED"/>
    <property type="match status" value="1"/>
</dbReference>
<organism evidence="1">
    <name type="scientific">Amphimedon queenslandica</name>
    <name type="common">Sponge</name>
    <dbReference type="NCBI Taxonomy" id="400682"/>
    <lineage>
        <taxon>Eukaryota</taxon>
        <taxon>Metazoa</taxon>
        <taxon>Porifera</taxon>
        <taxon>Demospongiae</taxon>
        <taxon>Heteroscleromorpha</taxon>
        <taxon>Haplosclerida</taxon>
        <taxon>Niphatidae</taxon>
        <taxon>Amphimedon</taxon>
    </lineage>
</organism>
<evidence type="ECO:0008006" key="2">
    <source>
        <dbReference type="Google" id="ProtNLM"/>
    </source>
</evidence>
<evidence type="ECO:0000313" key="1">
    <source>
        <dbReference type="EnsemblMetazoa" id="Aqu2.1.37026_001"/>
    </source>
</evidence>
<protein>
    <recommendedName>
        <fullName evidence="2">DUF4371 domain-containing protein</fullName>
    </recommendedName>
</protein>
<dbReference type="InterPro" id="IPR052958">
    <property type="entry name" value="IFN-induced_PKR_regulator"/>
</dbReference>
<name>A0A1X7VAH9_AMPQE</name>
<dbReference type="OrthoDB" id="6145313at2759"/>
<proteinExistence type="predicted"/>
<reference evidence="1" key="1">
    <citation type="submission" date="2017-05" db="UniProtKB">
        <authorList>
            <consortium name="EnsemblMetazoa"/>
        </authorList>
    </citation>
    <scope>IDENTIFICATION</scope>
</reference>
<dbReference type="InParanoid" id="A0A1X7VAH9"/>
<sequence length="268" mass="30448">MIQMREFYRNQILDFSGSTIVFRIMEKLKKATYYTVMADEVTECSNKEQLSLALMYVNPEDNLIYEDFVPFIEFSLFFGAHAKRQTKLGQAIDESQPESKVIKLKDSCCTRWVERIDTFDCFNKILPSLVSGFESASAEGTCCWHSNSLTDSSTLFLAICTTEFLSALVITSTSLNYVMALTKYLQSEAKDIVQAVSDINNVLQVFKGVRKNVDLNHNQSFAEVEPLGKSIGKELSLPRICGRQAYRSDVASNTPMKYYQRTITIPLY</sequence>
<dbReference type="PANTHER" id="PTHR46289:SF14">
    <property type="entry name" value="DUF4371 DOMAIN-CONTAINING PROTEIN"/>
    <property type="match status" value="1"/>
</dbReference>